<accession>A0A0A9HGQ4</accession>
<proteinExistence type="predicted"/>
<reference evidence="1" key="1">
    <citation type="submission" date="2014-09" db="EMBL/GenBank/DDBJ databases">
        <authorList>
            <person name="Magalhaes I.L.F."/>
            <person name="Oliveira U."/>
            <person name="Santos F.R."/>
            <person name="Vidigal T.H.D.A."/>
            <person name="Brescovit A.D."/>
            <person name="Santos A.J."/>
        </authorList>
    </citation>
    <scope>NUCLEOTIDE SEQUENCE</scope>
    <source>
        <tissue evidence="1">Shoot tissue taken approximately 20 cm above the soil surface</tissue>
    </source>
</reference>
<reference evidence="1" key="2">
    <citation type="journal article" date="2015" name="Data Brief">
        <title>Shoot transcriptome of the giant reed, Arundo donax.</title>
        <authorList>
            <person name="Barrero R.A."/>
            <person name="Guerrero F.D."/>
            <person name="Moolhuijzen P."/>
            <person name="Goolsby J.A."/>
            <person name="Tidwell J."/>
            <person name="Bellgard S.E."/>
            <person name="Bellgard M.I."/>
        </authorList>
    </citation>
    <scope>NUCLEOTIDE SEQUENCE</scope>
    <source>
        <tissue evidence="1">Shoot tissue taken approximately 20 cm above the soil surface</tissue>
    </source>
</reference>
<sequence length="91" mass="10100">MGSLLSSFLRHSFGLEGSSQKGDLLLKLADIALLTYLGPLLVFLACTDSNWRDCSSYTWDTSFQSNSDLLSECLIKARVIPPLDEDRTRAD</sequence>
<organism evidence="1">
    <name type="scientific">Arundo donax</name>
    <name type="common">Giant reed</name>
    <name type="synonym">Donax arundinaceus</name>
    <dbReference type="NCBI Taxonomy" id="35708"/>
    <lineage>
        <taxon>Eukaryota</taxon>
        <taxon>Viridiplantae</taxon>
        <taxon>Streptophyta</taxon>
        <taxon>Embryophyta</taxon>
        <taxon>Tracheophyta</taxon>
        <taxon>Spermatophyta</taxon>
        <taxon>Magnoliopsida</taxon>
        <taxon>Liliopsida</taxon>
        <taxon>Poales</taxon>
        <taxon>Poaceae</taxon>
        <taxon>PACMAD clade</taxon>
        <taxon>Arundinoideae</taxon>
        <taxon>Arundineae</taxon>
        <taxon>Arundo</taxon>
    </lineage>
</organism>
<dbReference type="EMBL" id="GBRH01165828">
    <property type="protein sequence ID" value="JAE32068.1"/>
    <property type="molecule type" value="Transcribed_RNA"/>
</dbReference>
<name>A0A0A9HGQ4_ARUDO</name>
<protein>
    <submittedName>
        <fullName evidence="1">Uncharacterized protein</fullName>
    </submittedName>
</protein>
<dbReference type="AlphaFoldDB" id="A0A0A9HGQ4"/>
<evidence type="ECO:0000313" key="1">
    <source>
        <dbReference type="EMBL" id="JAE32068.1"/>
    </source>
</evidence>